<accession>A0A010QDD6</accession>
<sequence length="495" mass="57330">MKLLNCSTLRIEEIWEDDEDEVTFEDISSAETRSKKVLGWSKIEGTCAKALEIGIGYAWIDTCCIDKRNLTELTEAINSMFRWYSEAKICFAYLSDIKSDDDMTKSAWFSRGWTLQELIAPREIKFYDRQWRLIGSRIELWREINLRTMIDDEVLKHDPLTQQSIQSLLASIPVGRRLSWAAGREAKRMEDRAYSLLGIFGISMSLLYGEGDRAFIRLQEAIITETNDMSLFAWTDSSVTSPDRSAGFCGILTNNPDHFGSCRHLISVSNAKCGPEFSMTNKGLRLESRLFTYNKFGEDTYFLSLGIPRTAKTKSEPLGILLRKLNGGIFVRMRPDELYLRQYEFDSRPLDKRILFIAKRFTVDLMEEIVRIPGRDFRFSFDTEEPKLIVRIISKGPSRDYWDPDTYRFVSRRLKEFEGSVEVETATGKKFILICGFDTHNGTWVYLDEDLRDNVPLFYDYKVADETLNGIPVTSIHFFSTRMRSDFYESLELIA</sequence>
<dbReference type="HOGENOM" id="CLU_000288_138_11_1"/>
<dbReference type="InterPro" id="IPR058525">
    <property type="entry name" value="DUF8212"/>
</dbReference>
<proteinExistence type="predicted"/>
<dbReference type="PANTHER" id="PTHR10622">
    <property type="entry name" value="HET DOMAIN-CONTAINING PROTEIN"/>
    <property type="match status" value="1"/>
</dbReference>
<name>A0A010QDD6_9PEZI</name>
<feature type="domain" description="Heterokaryon incompatibility" evidence="1">
    <location>
        <begin position="43"/>
        <end position="100"/>
    </location>
</feature>
<feature type="domain" description="DUF8212" evidence="2">
    <location>
        <begin position="213"/>
        <end position="241"/>
    </location>
</feature>
<keyword evidence="4" id="KW-1185">Reference proteome</keyword>
<dbReference type="PANTHER" id="PTHR10622:SF12">
    <property type="entry name" value="HET DOMAIN-CONTAINING PROTEIN"/>
    <property type="match status" value="1"/>
</dbReference>
<evidence type="ECO:0000313" key="3">
    <source>
        <dbReference type="EMBL" id="EXF77867.1"/>
    </source>
</evidence>
<dbReference type="EMBL" id="JARH01000678">
    <property type="protein sequence ID" value="EXF77867.1"/>
    <property type="molecule type" value="Genomic_DNA"/>
</dbReference>
<evidence type="ECO:0000259" key="2">
    <source>
        <dbReference type="Pfam" id="PF26640"/>
    </source>
</evidence>
<dbReference type="OrthoDB" id="20872at2759"/>
<gene>
    <name evidence="3" type="ORF">CFIO01_04121</name>
</gene>
<dbReference type="Pfam" id="PF06985">
    <property type="entry name" value="HET"/>
    <property type="match status" value="1"/>
</dbReference>
<evidence type="ECO:0000259" key="1">
    <source>
        <dbReference type="Pfam" id="PF06985"/>
    </source>
</evidence>
<dbReference type="KEGG" id="cfj:CFIO01_04121"/>
<reference evidence="3 4" key="1">
    <citation type="submission" date="2014-02" db="EMBL/GenBank/DDBJ databases">
        <title>The genome sequence of Colletotrichum fioriniae PJ7.</title>
        <authorList>
            <person name="Baroncelli R."/>
            <person name="Thon M.R."/>
        </authorList>
    </citation>
    <scope>NUCLEOTIDE SEQUENCE [LARGE SCALE GENOMIC DNA]</scope>
    <source>
        <strain evidence="3 4">PJ7</strain>
    </source>
</reference>
<dbReference type="eggNOG" id="ENOG502SHG8">
    <property type="taxonomic scope" value="Eukaryota"/>
</dbReference>
<dbReference type="InterPro" id="IPR010730">
    <property type="entry name" value="HET"/>
</dbReference>
<dbReference type="Proteomes" id="UP000020467">
    <property type="component" value="Unassembled WGS sequence"/>
</dbReference>
<protein>
    <submittedName>
        <fullName evidence="3">HET domain-containing protein</fullName>
    </submittedName>
</protein>
<dbReference type="STRING" id="1445577.A0A010QDD6"/>
<organism evidence="3 4">
    <name type="scientific">Colletotrichum fioriniae PJ7</name>
    <dbReference type="NCBI Taxonomy" id="1445577"/>
    <lineage>
        <taxon>Eukaryota</taxon>
        <taxon>Fungi</taxon>
        <taxon>Dikarya</taxon>
        <taxon>Ascomycota</taxon>
        <taxon>Pezizomycotina</taxon>
        <taxon>Sordariomycetes</taxon>
        <taxon>Hypocreomycetidae</taxon>
        <taxon>Glomerellales</taxon>
        <taxon>Glomerellaceae</taxon>
        <taxon>Colletotrichum</taxon>
        <taxon>Colletotrichum acutatum species complex</taxon>
    </lineage>
</organism>
<comment type="caution">
    <text evidence="3">The sequence shown here is derived from an EMBL/GenBank/DDBJ whole genome shotgun (WGS) entry which is preliminary data.</text>
</comment>
<dbReference type="Pfam" id="PF26640">
    <property type="entry name" value="DUF8212"/>
    <property type="match status" value="1"/>
</dbReference>
<evidence type="ECO:0000313" key="4">
    <source>
        <dbReference type="Proteomes" id="UP000020467"/>
    </source>
</evidence>
<dbReference type="AlphaFoldDB" id="A0A010QDD6"/>